<dbReference type="GO" id="GO:0000723">
    <property type="term" value="P:telomere maintenance"/>
    <property type="evidence" value="ECO:0007669"/>
    <property type="project" value="InterPro"/>
</dbReference>
<dbReference type="EC" id="5.6.2.3" evidence="1"/>
<comment type="similarity">
    <text evidence="1">Belongs to the helicase family.</text>
</comment>
<dbReference type="InterPro" id="IPR051055">
    <property type="entry name" value="PIF1_helicase"/>
</dbReference>
<dbReference type="GO" id="GO:0016787">
    <property type="term" value="F:hydrolase activity"/>
    <property type="evidence" value="ECO:0007669"/>
    <property type="project" value="UniProtKB-KW"/>
</dbReference>
<keyword evidence="1" id="KW-0067">ATP-binding</keyword>
<evidence type="ECO:0000259" key="2">
    <source>
        <dbReference type="Pfam" id="PF05970"/>
    </source>
</evidence>
<keyword evidence="4" id="KW-1185">Reference proteome</keyword>
<keyword evidence="1" id="KW-0233">DNA recombination</keyword>
<dbReference type="Pfam" id="PF05970">
    <property type="entry name" value="PIF1"/>
    <property type="match status" value="1"/>
</dbReference>
<dbReference type="InterPro" id="IPR010285">
    <property type="entry name" value="DNA_helicase_pif1-like_DEAD"/>
</dbReference>
<keyword evidence="1" id="KW-0227">DNA damage</keyword>
<feature type="non-terminal residue" evidence="3">
    <location>
        <position position="387"/>
    </location>
</feature>
<evidence type="ECO:0000313" key="4">
    <source>
        <dbReference type="Proteomes" id="UP000305948"/>
    </source>
</evidence>
<evidence type="ECO:0000313" key="3">
    <source>
        <dbReference type="EMBL" id="TFK47081.1"/>
    </source>
</evidence>
<comment type="cofactor">
    <cofactor evidence="1">
        <name>Mg(2+)</name>
        <dbReference type="ChEBI" id="CHEBI:18420"/>
    </cofactor>
</comment>
<keyword evidence="1" id="KW-0547">Nucleotide-binding</keyword>
<gene>
    <name evidence="3" type="ORF">OE88DRAFT_1637165</name>
</gene>
<dbReference type="InterPro" id="IPR027417">
    <property type="entry name" value="P-loop_NTPase"/>
</dbReference>
<dbReference type="GO" id="GO:0043139">
    <property type="term" value="F:5'-3' DNA helicase activity"/>
    <property type="evidence" value="ECO:0007669"/>
    <property type="project" value="UniProtKB-EC"/>
</dbReference>
<dbReference type="AlphaFoldDB" id="A0A5C3MZX2"/>
<accession>A0A5C3MZX2</accession>
<dbReference type="SUPFAM" id="SSF52540">
    <property type="entry name" value="P-loop containing nucleoside triphosphate hydrolases"/>
    <property type="match status" value="1"/>
</dbReference>
<keyword evidence="1" id="KW-0347">Helicase</keyword>
<dbReference type="GO" id="GO:0005524">
    <property type="term" value="F:ATP binding"/>
    <property type="evidence" value="ECO:0007669"/>
    <property type="project" value="UniProtKB-KW"/>
</dbReference>
<dbReference type="PANTHER" id="PTHR47642">
    <property type="entry name" value="ATP-DEPENDENT DNA HELICASE"/>
    <property type="match status" value="1"/>
</dbReference>
<name>A0A5C3MZX2_9AGAM</name>
<dbReference type="STRING" id="5364.A0A5C3MZX2"/>
<organism evidence="3 4">
    <name type="scientific">Heliocybe sulcata</name>
    <dbReference type="NCBI Taxonomy" id="5364"/>
    <lineage>
        <taxon>Eukaryota</taxon>
        <taxon>Fungi</taxon>
        <taxon>Dikarya</taxon>
        <taxon>Basidiomycota</taxon>
        <taxon>Agaricomycotina</taxon>
        <taxon>Agaricomycetes</taxon>
        <taxon>Gloeophyllales</taxon>
        <taxon>Gloeophyllaceae</taxon>
        <taxon>Heliocybe</taxon>
    </lineage>
</organism>
<dbReference type="GO" id="GO:0006281">
    <property type="term" value="P:DNA repair"/>
    <property type="evidence" value="ECO:0007669"/>
    <property type="project" value="UniProtKB-KW"/>
</dbReference>
<evidence type="ECO:0000256" key="1">
    <source>
        <dbReference type="RuleBase" id="RU363044"/>
    </source>
</evidence>
<keyword evidence="1" id="KW-0234">DNA repair</keyword>
<reference evidence="3 4" key="1">
    <citation type="journal article" date="2019" name="Nat. Ecol. Evol.">
        <title>Megaphylogeny resolves global patterns of mushroom evolution.</title>
        <authorList>
            <person name="Varga T."/>
            <person name="Krizsan K."/>
            <person name="Foldi C."/>
            <person name="Dima B."/>
            <person name="Sanchez-Garcia M."/>
            <person name="Sanchez-Ramirez S."/>
            <person name="Szollosi G.J."/>
            <person name="Szarkandi J.G."/>
            <person name="Papp V."/>
            <person name="Albert L."/>
            <person name="Andreopoulos W."/>
            <person name="Angelini C."/>
            <person name="Antonin V."/>
            <person name="Barry K.W."/>
            <person name="Bougher N.L."/>
            <person name="Buchanan P."/>
            <person name="Buyck B."/>
            <person name="Bense V."/>
            <person name="Catcheside P."/>
            <person name="Chovatia M."/>
            <person name="Cooper J."/>
            <person name="Damon W."/>
            <person name="Desjardin D."/>
            <person name="Finy P."/>
            <person name="Geml J."/>
            <person name="Haridas S."/>
            <person name="Hughes K."/>
            <person name="Justo A."/>
            <person name="Karasinski D."/>
            <person name="Kautmanova I."/>
            <person name="Kiss B."/>
            <person name="Kocsube S."/>
            <person name="Kotiranta H."/>
            <person name="LaButti K.M."/>
            <person name="Lechner B.E."/>
            <person name="Liimatainen K."/>
            <person name="Lipzen A."/>
            <person name="Lukacs Z."/>
            <person name="Mihaltcheva S."/>
            <person name="Morgado L.N."/>
            <person name="Niskanen T."/>
            <person name="Noordeloos M.E."/>
            <person name="Ohm R.A."/>
            <person name="Ortiz-Santana B."/>
            <person name="Ovrebo C."/>
            <person name="Racz N."/>
            <person name="Riley R."/>
            <person name="Savchenko A."/>
            <person name="Shiryaev A."/>
            <person name="Soop K."/>
            <person name="Spirin V."/>
            <person name="Szebenyi C."/>
            <person name="Tomsovsky M."/>
            <person name="Tulloss R.E."/>
            <person name="Uehling J."/>
            <person name="Grigoriev I.V."/>
            <person name="Vagvolgyi C."/>
            <person name="Papp T."/>
            <person name="Martin F.M."/>
            <person name="Miettinen O."/>
            <person name="Hibbett D.S."/>
            <person name="Nagy L.G."/>
        </authorList>
    </citation>
    <scope>NUCLEOTIDE SEQUENCE [LARGE SCALE GENOMIC DNA]</scope>
    <source>
        <strain evidence="3 4">OMC1185</strain>
    </source>
</reference>
<protein>
    <recommendedName>
        <fullName evidence="1">ATP-dependent DNA helicase</fullName>
        <ecNumber evidence="1">5.6.2.3</ecNumber>
    </recommendedName>
</protein>
<dbReference type="Proteomes" id="UP000305948">
    <property type="component" value="Unassembled WGS sequence"/>
</dbReference>
<feature type="domain" description="DNA helicase Pif1-like DEAD-box helicase" evidence="2">
    <location>
        <begin position="10"/>
        <end position="96"/>
    </location>
</feature>
<sequence>MISCHDLYKICSQLCKATGNPDDPFGGVNMILCGDFAQLPPAMNHAALYNSNVGTNISPRMSVQSQETALGKALWHQFTTVVILWENMRQRTQSPEDAQLRVALENMRYKSCTEQDIAFLRTRIAGIGPNRPKLAQPKFRHVSVITARNAHRDRINLLGAQQFANDTEQQLIDFYSVDKWKVPTHHNKQKHRRKSRHIHASEIIESAMQDIIWGLPPNSTQHVPGKLSICKGMPVLIKKNEATECCITNGAEAKIVSWHSHQEDSVAVLDTLFVELINPPCNIQLDGLPLNVVPLTKTSIDITCKMPDDTEERITRQQIPVLPNFAMTDYASQGRTRPNNVVDLHNCSNHQSYYTCLSRSASAEGTIMIQGFDPNKIMGGASGYLRQ</sequence>
<dbReference type="GO" id="GO:0006310">
    <property type="term" value="P:DNA recombination"/>
    <property type="evidence" value="ECO:0007669"/>
    <property type="project" value="UniProtKB-KW"/>
</dbReference>
<dbReference type="OrthoDB" id="432234at2759"/>
<proteinExistence type="inferred from homology"/>
<dbReference type="EMBL" id="ML213525">
    <property type="protein sequence ID" value="TFK47081.1"/>
    <property type="molecule type" value="Genomic_DNA"/>
</dbReference>
<comment type="catalytic activity">
    <reaction evidence="1">
        <text>ATP + H2O = ADP + phosphate + H(+)</text>
        <dbReference type="Rhea" id="RHEA:13065"/>
        <dbReference type="ChEBI" id="CHEBI:15377"/>
        <dbReference type="ChEBI" id="CHEBI:15378"/>
        <dbReference type="ChEBI" id="CHEBI:30616"/>
        <dbReference type="ChEBI" id="CHEBI:43474"/>
        <dbReference type="ChEBI" id="CHEBI:456216"/>
        <dbReference type="EC" id="5.6.2.3"/>
    </reaction>
</comment>
<keyword evidence="1" id="KW-0378">Hydrolase</keyword>